<reference evidence="1 2" key="1">
    <citation type="submission" date="2015-09" db="EMBL/GenBank/DDBJ databases">
        <title>A metagenomics-based metabolic model of nitrate-dependent anaerobic oxidation of methane by Methanoperedens-like archaea.</title>
        <authorList>
            <person name="Arshad A."/>
            <person name="Speth D.R."/>
            <person name="De Graaf R.M."/>
            <person name="Op Den Camp H.J."/>
            <person name="Jetten M.S."/>
            <person name="Welte C.U."/>
        </authorList>
    </citation>
    <scope>NUCLEOTIDE SEQUENCE [LARGE SCALE GENOMIC DNA]</scope>
</reference>
<feature type="non-terminal residue" evidence="1">
    <location>
        <position position="84"/>
    </location>
</feature>
<accession>A0A0P8A3J5</accession>
<gene>
    <name evidence="1" type="ORF">MPEBLZ_04547</name>
</gene>
<protein>
    <submittedName>
        <fullName evidence="1">Uncharacterized protein</fullName>
    </submittedName>
</protein>
<proteinExistence type="predicted"/>
<evidence type="ECO:0000313" key="2">
    <source>
        <dbReference type="Proteomes" id="UP000050360"/>
    </source>
</evidence>
<name>A0A0P8A3J5_9EURY</name>
<dbReference type="Proteomes" id="UP000050360">
    <property type="component" value="Unassembled WGS sequence"/>
</dbReference>
<evidence type="ECO:0000313" key="1">
    <source>
        <dbReference type="EMBL" id="KPQ40907.1"/>
    </source>
</evidence>
<organism evidence="1 2">
    <name type="scientific">Candidatus Methanoperedens nitratireducens</name>
    <dbReference type="NCBI Taxonomy" id="1392998"/>
    <lineage>
        <taxon>Archaea</taxon>
        <taxon>Methanobacteriati</taxon>
        <taxon>Methanobacteriota</taxon>
        <taxon>Stenosarchaea group</taxon>
        <taxon>Methanomicrobia</taxon>
        <taxon>Methanosarcinales</taxon>
        <taxon>ANME-2 cluster</taxon>
        <taxon>Candidatus Methanoperedentaceae</taxon>
        <taxon>Candidatus Methanoperedens</taxon>
    </lineage>
</organism>
<comment type="caution">
    <text evidence="1">The sequence shown here is derived from an EMBL/GenBank/DDBJ whole genome shotgun (WGS) entry which is preliminary data.</text>
</comment>
<dbReference type="EMBL" id="LKCM01000496">
    <property type="protein sequence ID" value="KPQ40907.1"/>
    <property type="molecule type" value="Genomic_DNA"/>
</dbReference>
<dbReference type="AlphaFoldDB" id="A0A0P8A3J5"/>
<sequence length="84" mass="9384">MGKKPKRLIIKAVPATNRSIDEMQEAVDDISQPDVVSGNVPGKDITEMSFDELLIEKNASFESILSLENKFNAGEIKDNEYKEL</sequence>